<dbReference type="InterPro" id="IPR048764">
    <property type="entry name" value="PylC_N"/>
</dbReference>
<keyword evidence="3 4" id="KW-0067">ATP-binding</keyword>
<keyword evidence="1" id="KW-0436">Ligase</keyword>
<organism evidence="6 7">
    <name type="scientific">Enterocloster bolteae (strain ATCC BAA-613 / DSM 15670 / CCUG 46953 / JCM 12243 / WAL 16351)</name>
    <name type="common">Clostridium bolteae</name>
    <dbReference type="NCBI Taxonomy" id="411902"/>
    <lineage>
        <taxon>Bacteria</taxon>
        <taxon>Bacillati</taxon>
        <taxon>Bacillota</taxon>
        <taxon>Clostridia</taxon>
        <taxon>Lachnospirales</taxon>
        <taxon>Lachnospiraceae</taxon>
        <taxon>Enterocloster</taxon>
    </lineage>
</organism>
<dbReference type="PANTHER" id="PTHR43585">
    <property type="entry name" value="FUMIPYRROLE BIOSYNTHESIS PROTEIN C"/>
    <property type="match status" value="1"/>
</dbReference>
<dbReference type="Gene3D" id="3.40.50.20">
    <property type="match status" value="1"/>
</dbReference>
<evidence type="ECO:0000256" key="1">
    <source>
        <dbReference type="ARBA" id="ARBA00022598"/>
    </source>
</evidence>
<dbReference type="PaxDb" id="411902-CLOBOL_05041"/>
<dbReference type="GO" id="GO:0016874">
    <property type="term" value="F:ligase activity"/>
    <property type="evidence" value="ECO:0007669"/>
    <property type="project" value="UniProtKB-KW"/>
</dbReference>
<dbReference type="Pfam" id="PF15632">
    <property type="entry name" value="ATPgrasp_Ter"/>
    <property type="match status" value="1"/>
</dbReference>
<reference evidence="6 7" key="2">
    <citation type="submission" date="2007-09" db="EMBL/GenBank/DDBJ databases">
        <title>Draft genome sequence of Clostridium bolteae (ATCC BAA-613).</title>
        <authorList>
            <person name="Sudarsanam P."/>
            <person name="Ley R."/>
            <person name="Guruge J."/>
            <person name="Turnbaugh P.J."/>
            <person name="Mahowald M."/>
            <person name="Liep D."/>
            <person name="Gordon J."/>
        </authorList>
    </citation>
    <scope>NUCLEOTIDE SEQUENCE [LARGE SCALE GENOMIC DNA]</scope>
    <source>
        <strain evidence="7">ATCC BAA-613 / DSM 15670 / CCUG 46953 / JCM 12243 / WAL 16351</strain>
    </source>
</reference>
<dbReference type="AlphaFoldDB" id="A8RY65"/>
<dbReference type="InterPro" id="IPR011761">
    <property type="entry name" value="ATP-grasp"/>
</dbReference>
<sequence>MESKQEERKMRTVVVTAIGSFSADIVIKKCRENGMRVIGCDVYPGEWIADAGNVDAFYQVPYASDTDHYIETMLSICRKEGAKAVIPLTDAEIDVFNLHRREFGEINAALCMSDKACIGLCRDKMELYRYLEEHMEGTVIPTVRLEDADLDEISYPAVCKPCNGRSSQGLRFVGSRREMEGFLGETDPAGYIVQPMIKGNVVTVDVVRSPEQGTCATVCRRELLRTLNGAGTSVLVFRNRQLEERCRAIAGLLGVRGCVNMEFIEDRDGVYHMLECNPRFSGGVEFSCLAGYDCVTNHLRCFEGREIERDDRIKSMYIARKYEEYITKVE</sequence>
<protein>
    <recommendedName>
        <fullName evidence="5">ATP-grasp domain-containing protein</fullName>
    </recommendedName>
</protein>
<dbReference type="PANTHER" id="PTHR43585:SF2">
    <property type="entry name" value="ATP-GRASP ENZYME FSQD"/>
    <property type="match status" value="1"/>
</dbReference>
<evidence type="ECO:0000256" key="3">
    <source>
        <dbReference type="ARBA" id="ARBA00022840"/>
    </source>
</evidence>
<dbReference type="HOGENOM" id="CLU_052967_1_0_9"/>
<comment type="caution">
    <text evidence="6">The sequence shown here is derived from an EMBL/GenBank/DDBJ whole genome shotgun (WGS) entry which is preliminary data.</text>
</comment>
<evidence type="ECO:0000259" key="5">
    <source>
        <dbReference type="PROSITE" id="PS50975"/>
    </source>
</evidence>
<dbReference type="Gene3D" id="3.30.470.20">
    <property type="entry name" value="ATP-grasp fold, B domain"/>
    <property type="match status" value="1"/>
</dbReference>
<evidence type="ECO:0000256" key="2">
    <source>
        <dbReference type="ARBA" id="ARBA00022741"/>
    </source>
</evidence>
<evidence type="ECO:0000256" key="4">
    <source>
        <dbReference type="PROSITE-ProRule" id="PRU00409"/>
    </source>
</evidence>
<proteinExistence type="predicted"/>
<keyword evidence="2 4" id="KW-0547">Nucleotide-binding</keyword>
<evidence type="ECO:0000313" key="6">
    <source>
        <dbReference type="EMBL" id="EDP14499.1"/>
    </source>
</evidence>
<dbReference type="Pfam" id="PF21360">
    <property type="entry name" value="PylC-like_N"/>
    <property type="match status" value="1"/>
</dbReference>
<dbReference type="Proteomes" id="UP000005396">
    <property type="component" value="Unassembled WGS sequence"/>
</dbReference>
<dbReference type="eggNOG" id="COG0189">
    <property type="taxonomic scope" value="Bacteria"/>
</dbReference>
<reference evidence="6 7" key="1">
    <citation type="submission" date="2007-08" db="EMBL/GenBank/DDBJ databases">
        <authorList>
            <person name="Fulton L."/>
            <person name="Clifton S."/>
            <person name="Fulton B."/>
            <person name="Xu J."/>
            <person name="Minx P."/>
            <person name="Pepin K.H."/>
            <person name="Johnson M."/>
            <person name="Thiruvilangam P."/>
            <person name="Bhonagiri V."/>
            <person name="Nash W.E."/>
            <person name="Mardis E.R."/>
            <person name="Wilson R.K."/>
        </authorList>
    </citation>
    <scope>NUCLEOTIDE SEQUENCE [LARGE SCALE GENOMIC DNA]</scope>
    <source>
        <strain evidence="7">ATCC BAA-613 / DSM 15670 / CCUG 46953 / JCM 12243 / WAL 16351</strain>
    </source>
</reference>
<accession>A8RY65</accession>
<dbReference type="GO" id="GO:0005524">
    <property type="term" value="F:ATP binding"/>
    <property type="evidence" value="ECO:0007669"/>
    <property type="project" value="UniProtKB-UniRule"/>
</dbReference>
<gene>
    <name evidence="6" type="ORF">CLOBOL_05041</name>
</gene>
<dbReference type="EMBL" id="ABCC02000039">
    <property type="protein sequence ID" value="EDP14499.1"/>
    <property type="molecule type" value="Genomic_DNA"/>
</dbReference>
<dbReference type="PROSITE" id="PS50975">
    <property type="entry name" value="ATP_GRASP"/>
    <property type="match status" value="1"/>
</dbReference>
<dbReference type="GO" id="GO:0046872">
    <property type="term" value="F:metal ion binding"/>
    <property type="evidence" value="ECO:0007669"/>
    <property type="project" value="InterPro"/>
</dbReference>
<name>A8RY65_ENTBW</name>
<dbReference type="InterPro" id="IPR052032">
    <property type="entry name" value="ATP-dep_AA_Ligase"/>
</dbReference>
<dbReference type="SUPFAM" id="SSF56059">
    <property type="entry name" value="Glutathione synthetase ATP-binding domain-like"/>
    <property type="match status" value="1"/>
</dbReference>
<evidence type="ECO:0000313" key="7">
    <source>
        <dbReference type="Proteomes" id="UP000005396"/>
    </source>
</evidence>
<feature type="domain" description="ATP-grasp" evidence="5">
    <location>
        <begin position="124"/>
        <end position="303"/>
    </location>
</feature>